<accession>E4TN88</accession>
<reference evidence="1 2" key="1">
    <citation type="journal article" date="2011" name="Stand. Genomic Sci.">
        <title>Complete genome sequence of Marivirga tractuosa type strain (H-43).</title>
        <authorList>
            <person name="Pagani I."/>
            <person name="Chertkov O."/>
            <person name="Lapidus A."/>
            <person name="Lucas S."/>
            <person name="Del Rio T.G."/>
            <person name="Tice H."/>
            <person name="Copeland A."/>
            <person name="Cheng J.F."/>
            <person name="Nolan M."/>
            <person name="Saunders E."/>
            <person name="Pitluck S."/>
            <person name="Held B."/>
            <person name="Goodwin L."/>
            <person name="Liolios K."/>
            <person name="Ovchinikova G."/>
            <person name="Ivanova N."/>
            <person name="Mavromatis K."/>
            <person name="Pati A."/>
            <person name="Chen A."/>
            <person name="Palaniappan K."/>
            <person name="Land M."/>
            <person name="Hauser L."/>
            <person name="Jeffries C.D."/>
            <person name="Detter J.C."/>
            <person name="Han C."/>
            <person name="Tapia R."/>
            <person name="Ngatchou-Djao O.D."/>
            <person name="Rohde M."/>
            <person name="Goker M."/>
            <person name="Spring S."/>
            <person name="Sikorski J."/>
            <person name="Woyke T."/>
            <person name="Bristow J."/>
            <person name="Eisen J.A."/>
            <person name="Markowitz V."/>
            <person name="Hugenholtz P."/>
            <person name="Klenk H.P."/>
            <person name="Kyrpides N.C."/>
        </authorList>
    </citation>
    <scope>NUCLEOTIDE SEQUENCE [LARGE SCALE GENOMIC DNA]</scope>
    <source>
        <strain evidence="2">ATCC 23168 / DSM 4126 / NBRC 15989 / NCIMB 1408 / VKM B-1430 / H-43</strain>
    </source>
</reference>
<evidence type="ECO:0000313" key="2">
    <source>
        <dbReference type="Proteomes" id="UP000008720"/>
    </source>
</evidence>
<dbReference type="HOGENOM" id="CLU_2683542_0_0_10"/>
<dbReference type="Proteomes" id="UP000008720">
    <property type="component" value="Chromosome"/>
</dbReference>
<dbReference type="AlphaFoldDB" id="E4TN88"/>
<evidence type="ECO:0000313" key="1">
    <source>
        <dbReference type="EMBL" id="ADR23476.1"/>
    </source>
</evidence>
<dbReference type="RefSeq" id="WP_013455618.1">
    <property type="nucleotide sequence ID" value="NC_014759.1"/>
</dbReference>
<protein>
    <submittedName>
        <fullName evidence="1">Uncharacterized protein</fullName>
    </submittedName>
</protein>
<keyword evidence="2" id="KW-1185">Reference proteome</keyword>
<name>E4TN88_MARTH</name>
<proteinExistence type="predicted"/>
<dbReference type="OrthoDB" id="1003442at2"/>
<sequence>MEKKCIQCQVEYNGYKNSNYCSIKCKQKSYRNRKKLEEKQLKGDLAYIAKYANRYYLENKNPNGNVIIEKYLND</sequence>
<organism evidence="1 2">
    <name type="scientific">Marivirga tractuosa (strain ATCC 23168 / DSM 4126 / NBRC 15989 / NCIMB 1408 / VKM B-1430 / H-43)</name>
    <name type="common">Microscilla tractuosa</name>
    <name type="synonym">Flexibacter tractuosus</name>
    <dbReference type="NCBI Taxonomy" id="643867"/>
    <lineage>
        <taxon>Bacteria</taxon>
        <taxon>Pseudomonadati</taxon>
        <taxon>Bacteroidota</taxon>
        <taxon>Cytophagia</taxon>
        <taxon>Cytophagales</taxon>
        <taxon>Marivirgaceae</taxon>
        <taxon>Marivirga</taxon>
    </lineage>
</organism>
<dbReference type="EMBL" id="CP002349">
    <property type="protein sequence ID" value="ADR23476.1"/>
    <property type="molecule type" value="Genomic_DNA"/>
</dbReference>
<gene>
    <name evidence="1" type="ordered locus">Ftrac_3505</name>
</gene>
<dbReference type="KEGG" id="mtt:Ftrac_3505"/>